<evidence type="ECO:0000313" key="2">
    <source>
        <dbReference type="Proteomes" id="UP000652219"/>
    </source>
</evidence>
<comment type="caution">
    <text evidence="1">The sequence shown here is derived from an EMBL/GenBank/DDBJ whole genome shotgun (WGS) entry which is preliminary data.</text>
</comment>
<keyword evidence="2" id="KW-1185">Reference proteome</keyword>
<dbReference type="Gene3D" id="3.30.40.10">
    <property type="entry name" value="Zinc/RING finger domain, C3HC4 (zinc finger)"/>
    <property type="match status" value="1"/>
</dbReference>
<gene>
    <name evidence="1" type="ORF">CSOJ01_14111</name>
</gene>
<dbReference type="Proteomes" id="UP000652219">
    <property type="component" value="Unassembled WGS sequence"/>
</dbReference>
<name>A0A8H6MJR1_9PEZI</name>
<dbReference type="SUPFAM" id="SSF57850">
    <property type="entry name" value="RING/U-box"/>
    <property type="match status" value="1"/>
</dbReference>
<dbReference type="EMBL" id="WIGN01000450">
    <property type="protein sequence ID" value="KAF6792681.1"/>
    <property type="molecule type" value="Genomic_DNA"/>
</dbReference>
<accession>A0A8H6MJR1</accession>
<organism evidence="1 2">
    <name type="scientific">Colletotrichum sojae</name>
    <dbReference type="NCBI Taxonomy" id="2175907"/>
    <lineage>
        <taxon>Eukaryota</taxon>
        <taxon>Fungi</taxon>
        <taxon>Dikarya</taxon>
        <taxon>Ascomycota</taxon>
        <taxon>Pezizomycotina</taxon>
        <taxon>Sordariomycetes</taxon>
        <taxon>Hypocreomycetidae</taxon>
        <taxon>Glomerellales</taxon>
        <taxon>Glomerellaceae</taxon>
        <taxon>Colletotrichum</taxon>
        <taxon>Colletotrichum orchidearum species complex</taxon>
    </lineage>
</organism>
<dbReference type="InterPro" id="IPR013083">
    <property type="entry name" value="Znf_RING/FYVE/PHD"/>
</dbReference>
<protein>
    <submittedName>
        <fullName evidence="1">Uncharacterized protein</fullName>
    </submittedName>
</protein>
<reference evidence="1 2" key="1">
    <citation type="journal article" date="2020" name="Phytopathology">
        <title>Genome Sequence Resources of Colletotrichum truncatum, C. plurivorum, C. musicola, and C. sojae: Four Species Pathogenic to Soybean (Glycine max).</title>
        <authorList>
            <person name="Rogerio F."/>
            <person name="Boufleur T.R."/>
            <person name="Ciampi-Guillardi M."/>
            <person name="Sukno S.A."/>
            <person name="Thon M.R."/>
            <person name="Massola Junior N.S."/>
            <person name="Baroncelli R."/>
        </authorList>
    </citation>
    <scope>NUCLEOTIDE SEQUENCE [LARGE SCALE GENOMIC DNA]</scope>
    <source>
        <strain evidence="1 2">LFN0009</strain>
    </source>
</reference>
<evidence type="ECO:0000313" key="1">
    <source>
        <dbReference type="EMBL" id="KAF6792681.1"/>
    </source>
</evidence>
<proteinExistence type="predicted"/>
<sequence length="487" mass="55457">MCIRHTQFFECPSKEGPPKQHQIKKNILCSDNFPCHEAHWEDRHSYYHCMCSGCSGEPPGVPHEKPYQEQWVRDASQFDAWSKNYIQSLSRAVSLWIWSQHHNHEDRVSTKEMTEMYPAFFYERRCKEENHKSSKCGCEAGGPIDFLYNPAMAVRRHLTNETARALERNPRLQSPDAKEALASVQKSLAVMCQDESRYFRDGIAREPFFSAQAIERRRQTLARTMTVAWQNVANDLSNSAGTDISSWTDAHTLIESQARRRRGLAKLMGEIILFDSGISSAKFSFVAEKLALLVQMPQWRASSGTLGVEYLVNVVSRTVRTEEPDEPFGKLIAQAVAYLNVKRELWNTAMRSYNTRRMLFEKSTTPISGSALGAMHGDQDGNRGCGFCHIGYWESPSVRSATGRHAMAQKAWPMQLHFNMDDGEPAVRINNCGHHFGRSCLFRYWLAGRSACPTCKTEPLEPVYRLVESATRERLTPGPMSLFIGDR</sequence>
<dbReference type="AlphaFoldDB" id="A0A8H6MJR1"/>